<organism evidence="2 3">
    <name type="scientific">Clostridium fungisolvens</name>
    <dbReference type="NCBI Taxonomy" id="1604897"/>
    <lineage>
        <taxon>Bacteria</taxon>
        <taxon>Bacillati</taxon>
        <taxon>Bacillota</taxon>
        <taxon>Clostridia</taxon>
        <taxon>Eubacteriales</taxon>
        <taxon>Clostridiaceae</taxon>
        <taxon>Clostridium</taxon>
    </lineage>
</organism>
<name>A0A6V8SKH5_9CLOT</name>
<reference evidence="2 3" key="1">
    <citation type="submission" date="2020-07" db="EMBL/GenBank/DDBJ databases">
        <title>A new beta-1,3-glucan-decomposing anaerobic bacterium isolated from anoxic soil subjected to biological soil disinfestation.</title>
        <authorList>
            <person name="Ueki A."/>
            <person name="Tonouchi A."/>
        </authorList>
    </citation>
    <scope>NUCLEOTIDE SEQUENCE [LARGE SCALE GENOMIC DNA]</scope>
    <source>
        <strain evidence="2 3">TW1</strain>
    </source>
</reference>
<dbReference type="EMBL" id="BLZR01000001">
    <property type="protein sequence ID" value="GFP77052.1"/>
    <property type="molecule type" value="Genomic_DNA"/>
</dbReference>
<accession>A0A6V8SKH5</accession>
<evidence type="ECO:0000256" key="1">
    <source>
        <dbReference type="SAM" id="Phobius"/>
    </source>
</evidence>
<comment type="caution">
    <text evidence="2">The sequence shown here is derived from an EMBL/GenBank/DDBJ whole genome shotgun (WGS) entry which is preliminary data.</text>
</comment>
<dbReference type="Proteomes" id="UP000580568">
    <property type="component" value="Unassembled WGS sequence"/>
</dbReference>
<protein>
    <submittedName>
        <fullName evidence="2">Uncharacterized protein</fullName>
    </submittedName>
</protein>
<keyword evidence="3" id="KW-1185">Reference proteome</keyword>
<keyword evidence="1" id="KW-1133">Transmembrane helix</keyword>
<keyword evidence="1" id="KW-0472">Membrane</keyword>
<feature type="transmembrane region" description="Helical" evidence="1">
    <location>
        <begin position="7"/>
        <end position="27"/>
    </location>
</feature>
<dbReference type="RefSeq" id="WP_183278445.1">
    <property type="nucleotide sequence ID" value="NZ_BLZR01000001.1"/>
</dbReference>
<sequence length="129" mass="14606">MRKIANIIIVMMVISFILWGIININIINTASLSKGTDGVSSISQDDYKELKDEFGQDFLGLLEDDCEVKIHDEDGSYKLEFNGKYYNIDAIGSKLKSLGIIREKGYWVFNKISDGVEYFYEKVSSKISG</sequence>
<proteinExistence type="predicted"/>
<gene>
    <name evidence="2" type="ORF">bsdtw1_03166</name>
</gene>
<evidence type="ECO:0000313" key="2">
    <source>
        <dbReference type="EMBL" id="GFP77052.1"/>
    </source>
</evidence>
<evidence type="ECO:0000313" key="3">
    <source>
        <dbReference type="Proteomes" id="UP000580568"/>
    </source>
</evidence>
<keyword evidence="1" id="KW-0812">Transmembrane</keyword>
<dbReference type="AlphaFoldDB" id="A0A6V8SKH5"/>